<keyword evidence="1" id="KW-0282">Flagellum</keyword>
<dbReference type="AlphaFoldDB" id="A0AAW9NU47"/>
<gene>
    <name evidence="1" type="ORF">P9B03_10270</name>
</gene>
<dbReference type="RefSeq" id="WP_326123344.1">
    <property type="nucleotide sequence ID" value="NZ_JARSFG010000014.1"/>
</dbReference>
<accession>A0AAW9NU47</accession>
<dbReference type="PANTHER" id="PTHR37166:SF1">
    <property type="entry name" value="PROTEIN FLAG"/>
    <property type="match status" value="1"/>
</dbReference>
<comment type="caution">
    <text evidence="1">The sequence shown here is derived from an EMBL/GenBank/DDBJ whole genome shotgun (WGS) entry which is preliminary data.</text>
</comment>
<dbReference type="InterPro" id="IPR035924">
    <property type="entry name" value="FlaG-like_sf"/>
</dbReference>
<dbReference type="Gene3D" id="3.30.160.170">
    <property type="entry name" value="FlaG-like"/>
    <property type="match status" value="1"/>
</dbReference>
<evidence type="ECO:0000313" key="2">
    <source>
        <dbReference type="Proteomes" id="UP001344888"/>
    </source>
</evidence>
<dbReference type="Pfam" id="PF03646">
    <property type="entry name" value="FlaG"/>
    <property type="match status" value="1"/>
</dbReference>
<dbReference type="SUPFAM" id="SSF160214">
    <property type="entry name" value="FlaG-like"/>
    <property type="match status" value="1"/>
</dbReference>
<organism evidence="1 2">
    <name type="scientific">Metasolibacillus meyeri</name>
    <dbReference type="NCBI Taxonomy" id="1071052"/>
    <lineage>
        <taxon>Bacteria</taxon>
        <taxon>Bacillati</taxon>
        <taxon>Bacillota</taxon>
        <taxon>Bacilli</taxon>
        <taxon>Bacillales</taxon>
        <taxon>Caryophanaceae</taxon>
        <taxon>Metasolibacillus</taxon>
    </lineage>
</organism>
<dbReference type="Proteomes" id="UP001344888">
    <property type="component" value="Unassembled WGS sequence"/>
</dbReference>
<reference evidence="1 2" key="1">
    <citation type="submission" date="2023-03" db="EMBL/GenBank/DDBJ databases">
        <title>Bacillus Genome Sequencing.</title>
        <authorList>
            <person name="Dunlap C."/>
        </authorList>
    </citation>
    <scope>NUCLEOTIDE SEQUENCE [LARGE SCALE GENOMIC DNA]</scope>
    <source>
        <strain evidence="1 2">B-59205</strain>
    </source>
</reference>
<dbReference type="InterPro" id="IPR005186">
    <property type="entry name" value="FlaG"/>
</dbReference>
<protein>
    <submittedName>
        <fullName evidence="1">Flagellar protein FlaG</fullName>
    </submittedName>
</protein>
<dbReference type="PANTHER" id="PTHR37166">
    <property type="entry name" value="PROTEIN FLAG"/>
    <property type="match status" value="1"/>
</dbReference>
<proteinExistence type="predicted"/>
<keyword evidence="1" id="KW-0969">Cilium</keyword>
<keyword evidence="2" id="KW-1185">Reference proteome</keyword>
<name>A0AAW9NU47_9BACL</name>
<evidence type="ECO:0000313" key="1">
    <source>
        <dbReference type="EMBL" id="MEC1178869.1"/>
    </source>
</evidence>
<keyword evidence="1" id="KW-0966">Cell projection</keyword>
<sequence length="136" mass="15494">MRVTGNVDTTNAAILNKSIPTNEQTIKVAQSVEDVVKQGSEARVTNTATNIEQSQQLNNDEETKAKVQDVVEKMNKMLEVNHNSAKFKYHEGLDRYYVTVVNRDTDEVVKEIPPKKLLDAFYEMQKMFGMIVDEKI</sequence>
<dbReference type="EMBL" id="JARSFG010000014">
    <property type="protein sequence ID" value="MEC1178869.1"/>
    <property type="molecule type" value="Genomic_DNA"/>
</dbReference>